<dbReference type="OrthoDB" id="5178262at2"/>
<dbReference type="EMBL" id="CP052757">
    <property type="protein sequence ID" value="QJW34844.1"/>
    <property type="molecule type" value="Genomic_DNA"/>
</dbReference>
<dbReference type="Proteomes" id="UP000451354">
    <property type="component" value="Chromosome"/>
</dbReference>
<dbReference type="RefSeq" id="WP_154797097.1">
    <property type="nucleotide sequence ID" value="NZ_CP052757.1"/>
</dbReference>
<keyword evidence="3" id="KW-1185">Reference proteome</keyword>
<name>A0A6M5U9N9_9MICO</name>
<evidence type="ECO:0000313" key="3">
    <source>
        <dbReference type="Proteomes" id="UP000451354"/>
    </source>
</evidence>
<sequence>MTANADLSTPGPAPVTTPIHGRLPREPHEVTTRPLHVTGSAGDGVLLVSGLSADGVRERYLFLDLGAGTVRELTVDITDQRGRHATWLGAELDGDALPYGTSTVEQLLPYFLHPHSFVQTRSGHVAVFFKQAPYIRLVDPGAGQGGGDHRRWPAAGEEEVARMVGSTACEGRPGVLSFAISEAEDRLLRYRGADSPVQSGLWEWGSVGEPRRVGALPRFALDTVHDVLTSPAGFTVAVDMNLTVDAVADAASDLDVATYAAADFPEGRFAVVDGDVEIVQETSTPCSAHVDLDLEDDQVFYVSCNNISKWRNDVVVHGPGVVEKYRYVAGAVELLGSFTRPDFHRITSQVLFRWEGRQLMAVTGYPNKLFLLDARTMTLVDCVELFAETHTEPPYACAKNGTAPLYLAVRDGMVYLTSATRLHVVDLRSRRVVATADFCEPGTLAATAHVGFVETPVAAVGTFSPAVR</sequence>
<accession>A0A6M5U9N9</accession>
<dbReference type="SUPFAM" id="SSF63829">
    <property type="entry name" value="Calcium-dependent phosphotriesterase"/>
    <property type="match status" value="1"/>
</dbReference>
<organism evidence="2 3">
    <name type="scientific">Cellulosimicrobium protaetiae</name>
    <dbReference type="NCBI Taxonomy" id="2587808"/>
    <lineage>
        <taxon>Bacteria</taxon>
        <taxon>Bacillati</taxon>
        <taxon>Actinomycetota</taxon>
        <taxon>Actinomycetes</taxon>
        <taxon>Micrococcales</taxon>
        <taxon>Promicromonosporaceae</taxon>
        <taxon>Cellulosimicrobium</taxon>
    </lineage>
</organism>
<dbReference type="KEGG" id="cprt:FIC82_000140"/>
<protein>
    <submittedName>
        <fullName evidence="2">Uncharacterized protein</fullName>
    </submittedName>
</protein>
<feature type="region of interest" description="Disordered" evidence="1">
    <location>
        <begin position="1"/>
        <end position="25"/>
    </location>
</feature>
<proteinExistence type="predicted"/>
<evidence type="ECO:0000313" key="2">
    <source>
        <dbReference type="EMBL" id="QJW34844.1"/>
    </source>
</evidence>
<gene>
    <name evidence="2" type="ORF">FIC82_000140</name>
</gene>
<evidence type="ECO:0000256" key="1">
    <source>
        <dbReference type="SAM" id="MobiDB-lite"/>
    </source>
</evidence>
<dbReference type="AlphaFoldDB" id="A0A6M5U9N9"/>
<reference evidence="3" key="1">
    <citation type="journal article" date="2022" name="Int. J. Syst. Evol. Microbiol.">
        <title>Cellulosimicrobium protaetiae sp. nov., isolated from the gut of the larva of Protaetia brevitarsis seulensis.</title>
        <authorList>
            <person name="Le Han H."/>
            <person name="Nguyen T.T.H."/>
            <person name="Li Z."/>
            <person name="Shin N.R."/>
            <person name="Kim S.G."/>
        </authorList>
    </citation>
    <scope>NUCLEOTIDE SEQUENCE [LARGE SCALE GENOMIC DNA]</scope>
    <source>
        <strain evidence="3">BI34</strain>
    </source>
</reference>